<accession>A0A836MQP7</accession>
<dbReference type="InterPro" id="IPR042268">
    <property type="entry name" value="BamC_C"/>
</dbReference>
<proteinExistence type="predicted"/>
<feature type="chain" id="PRO_5032765186" evidence="1">
    <location>
        <begin position="24"/>
        <end position="385"/>
    </location>
</feature>
<gene>
    <name evidence="2" type="ORF">SALWKB29_1263</name>
</gene>
<comment type="caution">
    <text evidence="2">The sequence shown here is derived from an EMBL/GenBank/DDBJ whole genome shotgun (WGS) entry which is preliminary data.</text>
</comment>
<evidence type="ECO:0000313" key="2">
    <source>
        <dbReference type="EMBL" id="KDN14804.1"/>
    </source>
</evidence>
<reference evidence="2 3" key="1">
    <citation type="submission" date="2014-03" db="EMBL/GenBank/DDBJ databases">
        <title>The genomes of two eusocial bee gut symbionts.</title>
        <authorList>
            <person name="Kwong W.K."/>
            <person name="Engel P."/>
            <person name="Koch H."/>
            <person name="Moran N.A."/>
        </authorList>
    </citation>
    <scope>NUCLEOTIDE SEQUENCE [LARGE SCALE GENOMIC DNA]</scope>
    <source>
        <strain evidence="3">wkB29</strain>
    </source>
</reference>
<evidence type="ECO:0000256" key="1">
    <source>
        <dbReference type="SAM" id="SignalP"/>
    </source>
</evidence>
<keyword evidence="2" id="KW-0812">Transmembrane</keyword>
<organism evidence="2 3">
    <name type="scientific">Snodgrassella communis</name>
    <dbReference type="NCBI Taxonomy" id="2946699"/>
    <lineage>
        <taxon>Bacteria</taxon>
        <taxon>Pseudomonadati</taxon>
        <taxon>Pseudomonadota</taxon>
        <taxon>Betaproteobacteria</taxon>
        <taxon>Neisseriales</taxon>
        <taxon>Neisseriaceae</taxon>
        <taxon>Snodgrassella</taxon>
    </lineage>
</organism>
<dbReference type="EMBL" id="JFZV01000005">
    <property type="protein sequence ID" value="KDN14804.1"/>
    <property type="molecule type" value="Genomic_DNA"/>
</dbReference>
<dbReference type="AlphaFoldDB" id="A0A836MQP7"/>
<name>A0A836MQP7_9NEIS</name>
<keyword evidence="3" id="KW-1185">Reference proteome</keyword>
<keyword evidence="1" id="KW-0732">Signal</keyword>
<feature type="signal peptide" evidence="1">
    <location>
        <begin position="1"/>
        <end position="23"/>
    </location>
</feature>
<dbReference type="InterPro" id="IPR010653">
    <property type="entry name" value="NlpB/DapX"/>
</dbReference>
<evidence type="ECO:0000313" key="3">
    <source>
        <dbReference type="Proteomes" id="UP000027170"/>
    </source>
</evidence>
<dbReference type="Pfam" id="PF06804">
    <property type="entry name" value="Lipoprotein_18"/>
    <property type="match status" value="1"/>
</dbReference>
<protein>
    <submittedName>
        <fullName evidence="2">Putative transmembrane protein</fullName>
    </submittedName>
</protein>
<sequence length="385" mass="42884">MADMNISKTVVLTVLAASLAACASKKESLPKLDYQSDNKKIVQLDVPPDLTDPNQGNRFSAPGSTLISGAVRASDLNKTASKNQTNTNNQVLTQVSGIHFQRDGSIRWLTIDNKQAAELWPLLRAFWQEQGFTIEREEPAIGLMQTNWAENRAKLPSDAIRGIFEKVGLGGIYSSGERDMFTIRLERNSKGGTDVFFSQKGMKEVYTSKDRDSTAWQPRPNEPELEAAFLARFMQYLGADAKQVQQLVAAQKQNANDNTLAKLDGDSVYLLGSQERNWRRVALALDRIGLNVIDENRNHYAYLVEVAAAEASSVSNKKPGLFSRMFGRSKKIEQQPQLKQQPRLVVLVQPLKDGGTRVSLANEDGTPYSGKDANKWIQQLDQQLR</sequence>
<dbReference type="Proteomes" id="UP000027170">
    <property type="component" value="Unassembled WGS sequence"/>
</dbReference>
<dbReference type="Gene3D" id="3.30.310.170">
    <property type="entry name" value="Outer membrane protein assembly factor BamC"/>
    <property type="match status" value="1"/>
</dbReference>
<keyword evidence="2" id="KW-0472">Membrane</keyword>